<dbReference type="InterPro" id="IPR052724">
    <property type="entry name" value="GT117_domain-containing"/>
</dbReference>
<dbReference type="PANTHER" id="PTHR16214">
    <property type="entry name" value="TRANSMEMBRANE PROTEIN 260"/>
    <property type="match status" value="1"/>
</dbReference>
<dbReference type="STRING" id="1802061.A3A93_04255"/>
<dbReference type="SMART" id="SM00028">
    <property type="entry name" value="TPR"/>
    <property type="match status" value="3"/>
</dbReference>
<name>A0A1F7IV33_9BACT</name>
<organism evidence="3 4">
    <name type="scientific">Candidatus Roizmanbacteria bacterium RIFCSPLOWO2_01_FULL_38_12</name>
    <dbReference type="NCBI Taxonomy" id="1802061"/>
    <lineage>
        <taxon>Bacteria</taxon>
        <taxon>Candidatus Roizmaniibacteriota</taxon>
    </lineage>
</organism>
<dbReference type="AlphaFoldDB" id="A0A1F7IV33"/>
<feature type="transmembrane region" description="Helical" evidence="2">
    <location>
        <begin position="163"/>
        <end position="181"/>
    </location>
</feature>
<keyword evidence="1" id="KW-0802">TPR repeat</keyword>
<protein>
    <submittedName>
        <fullName evidence="3">Uncharacterized protein</fullName>
    </submittedName>
</protein>
<keyword evidence="2" id="KW-0812">Transmembrane</keyword>
<comment type="caution">
    <text evidence="3">The sequence shown here is derived from an EMBL/GenBank/DDBJ whole genome shotgun (WGS) entry which is preliminary data.</text>
</comment>
<dbReference type="PROSITE" id="PS50005">
    <property type="entry name" value="TPR"/>
    <property type="match status" value="3"/>
</dbReference>
<keyword evidence="2" id="KW-0472">Membrane</keyword>
<keyword evidence="2" id="KW-1133">Transmembrane helix</keyword>
<feature type="repeat" description="TPR" evidence="1">
    <location>
        <begin position="403"/>
        <end position="436"/>
    </location>
</feature>
<feature type="repeat" description="TPR" evidence="1">
    <location>
        <begin position="369"/>
        <end position="402"/>
    </location>
</feature>
<feature type="transmembrane region" description="Helical" evidence="2">
    <location>
        <begin position="83"/>
        <end position="99"/>
    </location>
</feature>
<gene>
    <name evidence="3" type="ORF">A3A93_04255</name>
</gene>
<evidence type="ECO:0000256" key="1">
    <source>
        <dbReference type="PROSITE-ProRule" id="PRU00339"/>
    </source>
</evidence>
<sequence>MSGVSFFFFLILRSKANPPIDWGNPENFQNLLGVIQRRQFGSKTIFHANFFNVPVKNFIDIPDFFKRIFQSFSTLIKIATQSYTFPLASVGLLGFYASFKFARKIFVVLLITLVIAGMGFAFLTGVGVSTNDKMTPYLPVVLVFSIFIAYGIVYLLKFARQIVFVLFLIPIYFLFVNYNSVNMSSNTIAYDHGRLMLRQVPKNAIIFTEENNWLFPLAYLQIVEEMRPDVTIYDRNGNIFNDIYAKAKKDYKGEEDFEMKRRQVENDIVTTSKRPVYYAVDKTFENYVDSQIAREGIMYRIGPPKKLDFAGFYKDLLNIDIKNRLNYWDAEYMIAYYHLQYAVDLIENNQIDQAVVQLKKAENWSNNDYRMLNNIGIYYVRLEKQIEAKRVFQKAIDINPDYYIGYTNLGYVYEVAGDKKVAEKYYIKALSINESYLNGIYRLAGFYETEGELEKALYGYRLALKIDPSNEDLVKHINELENMLVSL</sequence>
<dbReference type="InterPro" id="IPR019734">
    <property type="entry name" value="TPR_rpt"/>
</dbReference>
<dbReference type="InterPro" id="IPR011990">
    <property type="entry name" value="TPR-like_helical_dom_sf"/>
</dbReference>
<dbReference type="PANTHER" id="PTHR16214:SF3">
    <property type="entry name" value="TRANSMEMBRANE PROTEIN 260"/>
    <property type="match status" value="1"/>
</dbReference>
<dbReference type="Proteomes" id="UP000177141">
    <property type="component" value="Unassembled WGS sequence"/>
</dbReference>
<dbReference type="Pfam" id="PF13181">
    <property type="entry name" value="TPR_8"/>
    <property type="match status" value="2"/>
</dbReference>
<evidence type="ECO:0000313" key="4">
    <source>
        <dbReference type="Proteomes" id="UP000177141"/>
    </source>
</evidence>
<proteinExistence type="predicted"/>
<dbReference type="Gene3D" id="1.25.40.10">
    <property type="entry name" value="Tetratricopeptide repeat domain"/>
    <property type="match status" value="2"/>
</dbReference>
<feature type="repeat" description="TPR" evidence="1">
    <location>
        <begin position="437"/>
        <end position="470"/>
    </location>
</feature>
<dbReference type="SUPFAM" id="SSF48452">
    <property type="entry name" value="TPR-like"/>
    <property type="match status" value="1"/>
</dbReference>
<dbReference type="EMBL" id="MGAL01000035">
    <property type="protein sequence ID" value="OGK47211.1"/>
    <property type="molecule type" value="Genomic_DNA"/>
</dbReference>
<feature type="transmembrane region" description="Helical" evidence="2">
    <location>
        <begin position="106"/>
        <end position="125"/>
    </location>
</feature>
<feature type="transmembrane region" description="Helical" evidence="2">
    <location>
        <begin position="137"/>
        <end position="156"/>
    </location>
</feature>
<evidence type="ECO:0000313" key="3">
    <source>
        <dbReference type="EMBL" id="OGK47211.1"/>
    </source>
</evidence>
<accession>A0A1F7IV33</accession>
<reference evidence="3 4" key="1">
    <citation type="journal article" date="2016" name="Nat. Commun.">
        <title>Thousands of microbial genomes shed light on interconnected biogeochemical processes in an aquifer system.</title>
        <authorList>
            <person name="Anantharaman K."/>
            <person name="Brown C.T."/>
            <person name="Hug L.A."/>
            <person name="Sharon I."/>
            <person name="Castelle C.J."/>
            <person name="Probst A.J."/>
            <person name="Thomas B.C."/>
            <person name="Singh A."/>
            <person name="Wilkins M.J."/>
            <person name="Karaoz U."/>
            <person name="Brodie E.L."/>
            <person name="Williams K.H."/>
            <person name="Hubbard S.S."/>
            <person name="Banfield J.F."/>
        </authorList>
    </citation>
    <scope>NUCLEOTIDE SEQUENCE [LARGE SCALE GENOMIC DNA]</scope>
</reference>
<evidence type="ECO:0000256" key="2">
    <source>
        <dbReference type="SAM" id="Phobius"/>
    </source>
</evidence>